<keyword evidence="5" id="KW-0378">Hydrolase</keyword>
<dbReference type="PROSITE" id="PS51643">
    <property type="entry name" value="HD_CAS3"/>
    <property type="match status" value="1"/>
</dbReference>
<dbReference type="NCBIfam" id="TIGR02621">
    <property type="entry name" value="cas3_GSU0051"/>
    <property type="match status" value="1"/>
</dbReference>
<evidence type="ECO:0000256" key="5">
    <source>
        <dbReference type="ARBA" id="ARBA00022801"/>
    </source>
</evidence>
<dbReference type="Pfam" id="PF22590">
    <property type="entry name" value="Cas3-like_C_2"/>
    <property type="match status" value="1"/>
</dbReference>
<dbReference type="STRING" id="28028.CFLV_12515"/>
<dbReference type="GO" id="GO:0046872">
    <property type="term" value="F:metal ion binding"/>
    <property type="evidence" value="ECO:0007669"/>
    <property type="project" value="UniProtKB-KW"/>
</dbReference>
<keyword evidence="6" id="KW-0347">Helicase</keyword>
<dbReference type="InterPro" id="IPR038257">
    <property type="entry name" value="CRISPR-assoc_Cas3_HD_sf"/>
</dbReference>
<dbReference type="GO" id="GO:0051607">
    <property type="term" value="P:defense response to virus"/>
    <property type="evidence" value="ECO:0007669"/>
    <property type="project" value="UniProtKB-KW"/>
</dbReference>
<evidence type="ECO:0000313" key="10">
    <source>
        <dbReference type="EMBL" id="APT87893.1"/>
    </source>
</evidence>
<organism evidence="10 11">
    <name type="scientific">Corynebacterium flavescens</name>
    <dbReference type="NCBI Taxonomy" id="28028"/>
    <lineage>
        <taxon>Bacteria</taxon>
        <taxon>Bacillati</taxon>
        <taxon>Actinomycetota</taxon>
        <taxon>Actinomycetes</taxon>
        <taxon>Mycobacteriales</taxon>
        <taxon>Corynebacteriaceae</taxon>
        <taxon>Corynebacterium</taxon>
    </lineage>
</organism>
<dbReference type="GO" id="GO:0016787">
    <property type="term" value="F:hydrolase activity"/>
    <property type="evidence" value="ECO:0007669"/>
    <property type="project" value="UniProtKB-KW"/>
</dbReference>
<dbReference type="InterPro" id="IPR054712">
    <property type="entry name" value="Cas3-like_dom"/>
</dbReference>
<dbReference type="Gene3D" id="1.10.3210.30">
    <property type="match status" value="1"/>
</dbReference>
<keyword evidence="7" id="KW-0067">ATP-binding</keyword>
<evidence type="ECO:0000256" key="3">
    <source>
        <dbReference type="ARBA" id="ARBA00022723"/>
    </source>
</evidence>
<dbReference type="SUPFAM" id="SSF52540">
    <property type="entry name" value="P-loop containing nucleoside triphosphate hydrolases"/>
    <property type="match status" value="1"/>
</dbReference>
<comment type="similarity">
    <text evidence="2">In the central section; belongs to the CRISPR-associated helicase Cas3 family.</text>
</comment>
<sequence>MMLSLEDFDEFFAELNGGNQPFTWQVDLLRFVVETGQWPQQIVAPTGAGKSSVVDVHVFANALSALGQAPRIPRRLHSVVNRRGLVDSQFEKAIRIQERLDEQANEPGLLAEVHKTLRTLQEPTASTSCLSVSLLRGGLSNRSLPVDDPASCAIIAATPDMWGSRALFHGYGSSRLARPRETSLLTFDSVLVLDESHINQQLLATARRVRQLQDYGRDLGVPHLQVVETTATPSTNADHVSTIGVQAGTLDASRDQALAQRMHADKFLRRVAVPKWNGRPGNKSLVNQAVAEVETLLRAPERAATIGCVVNHVDTALKVASELRKKDYIVELLVGRMRPHDLAELKRLRPKLLTVEGDPTVEVVVATQTLEVGVDIDFASLVTELAPATSLAQRMGRVNRLGRFQKSEVLILQPQSRDSIRDDHPPYLGADLVSAWEWLDGLSGSVNPAALASSPPPSSEPRRALLQRLEMRDLDLLSRSNDIQAIEPSLEFWLRDSLESEPAAGGVIVRELPADDTSAVELLKTVSPTDDEVFPASLRILRQLQEDLTSAKGSRTTASSNGYPHRAFVWSAGEVSQLEASDNLKPGDVLVIDHGKVFTSEKVATQEPTDRNAPLPVPRERITVYFNDRFADPRIKEFFRKAVDTTSEELTLRWQDAFPEQGLVSVTASTSLWQDLRANHDEAAWIVVEQAVELLEDPEARQEWSPSDRVYLKDHQEDVAQRSEYLCSRVGLDGEFTQQVHLAALHHDDGKADPRFQRMLGNVGKGDPWAKSENRSNQYIRRRTAQSGLPLHWRHEQYSALLLAAQQLENPLEVSDLSVYIAGTSHGYGRDSFPHTSQQLLLEGSSNKALAKRLFDQGYWESMSQHLAREYGTYQLAYLSFIERAADAQISKEGR</sequence>
<proteinExistence type="inferred from homology"/>
<dbReference type="GO" id="GO:0005524">
    <property type="term" value="F:ATP binding"/>
    <property type="evidence" value="ECO:0007669"/>
    <property type="project" value="UniProtKB-KW"/>
</dbReference>
<gene>
    <name evidence="10" type="ORF">CFLV_12515</name>
</gene>
<evidence type="ECO:0000256" key="7">
    <source>
        <dbReference type="ARBA" id="ARBA00022840"/>
    </source>
</evidence>
<protein>
    <recommendedName>
        <fullName evidence="9">HD Cas3-type domain-containing protein</fullName>
    </recommendedName>
</protein>
<feature type="domain" description="HD Cas3-type" evidence="9">
    <location>
        <begin position="705"/>
        <end position="890"/>
    </location>
</feature>
<dbReference type="EMBL" id="CP009246">
    <property type="protein sequence ID" value="APT87893.1"/>
    <property type="molecule type" value="Genomic_DNA"/>
</dbReference>
<dbReference type="KEGG" id="cfc:CFLV_12515"/>
<evidence type="ECO:0000313" key="11">
    <source>
        <dbReference type="Proteomes" id="UP000185479"/>
    </source>
</evidence>
<dbReference type="GO" id="GO:0004386">
    <property type="term" value="F:helicase activity"/>
    <property type="evidence" value="ECO:0007669"/>
    <property type="project" value="UniProtKB-KW"/>
</dbReference>
<dbReference type="InterPro" id="IPR013444">
    <property type="entry name" value="Helicase_Cas3_CRISPR-ass_Anaes"/>
</dbReference>
<accession>A0A1L7CPY5</accession>
<dbReference type="AlphaFoldDB" id="A0A1L7CPY5"/>
<evidence type="ECO:0000256" key="2">
    <source>
        <dbReference type="ARBA" id="ARBA00009046"/>
    </source>
</evidence>
<evidence type="ECO:0000259" key="9">
    <source>
        <dbReference type="PROSITE" id="PS51643"/>
    </source>
</evidence>
<evidence type="ECO:0000256" key="1">
    <source>
        <dbReference type="ARBA" id="ARBA00006847"/>
    </source>
</evidence>
<comment type="similarity">
    <text evidence="1">In the N-terminal section; belongs to the CRISPR-associated nuclease Cas3-HD family.</text>
</comment>
<keyword evidence="4" id="KW-0547">Nucleotide-binding</keyword>
<dbReference type="Gene3D" id="3.40.50.300">
    <property type="entry name" value="P-loop containing nucleotide triphosphate hydrolases"/>
    <property type="match status" value="2"/>
</dbReference>
<name>A0A1L7CPY5_CORFL</name>
<evidence type="ECO:0000256" key="6">
    <source>
        <dbReference type="ARBA" id="ARBA00022806"/>
    </source>
</evidence>
<reference evidence="10 11" key="1">
    <citation type="submission" date="2014-08" db="EMBL/GenBank/DDBJ databases">
        <title>Complete genome sequence of Corynebacterium flavescens OJ8(T)(=DSM 20296(T)), isolated from cheese.</title>
        <authorList>
            <person name="Ruckert C."/>
            <person name="Albersmeier A."/>
            <person name="Winkler A."/>
            <person name="Kalinowski J."/>
        </authorList>
    </citation>
    <scope>NUCLEOTIDE SEQUENCE [LARGE SCALE GENOMIC DNA]</scope>
    <source>
        <strain evidence="10 11">OJ8</strain>
    </source>
</reference>
<dbReference type="InterPro" id="IPR006483">
    <property type="entry name" value="CRISPR-assoc_Cas3_HD"/>
</dbReference>
<dbReference type="SMART" id="SM00490">
    <property type="entry name" value="HELICc"/>
    <property type="match status" value="1"/>
</dbReference>
<keyword evidence="11" id="KW-1185">Reference proteome</keyword>
<dbReference type="InterPro" id="IPR001650">
    <property type="entry name" value="Helicase_C-like"/>
</dbReference>
<keyword evidence="8" id="KW-0051">Antiviral defense</keyword>
<evidence type="ECO:0000256" key="8">
    <source>
        <dbReference type="ARBA" id="ARBA00023118"/>
    </source>
</evidence>
<dbReference type="InterPro" id="IPR027417">
    <property type="entry name" value="P-loop_NTPase"/>
</dbReference>
<keyword evidence="3" id="KW-0479">Metal-binding</keyword>
<dbReference type="Proteomes" id="UP000185479">
    <property type="component" value="Chromosome"/>
</dbReference>
<evidence type="ECO:0000256" key="4">
    <source>
        <dbReference type="ARBA" id="ARBA00022741"/>
    </source>
</evidence>